<accession>A0A754B014</accession>
<gene>
    <name evidence="1" type="ORF">G5T75_003371</name>
</gene>
<name>A0A754B014_SALER</name>
<dbReference type="AlphaFoldDB" id="A0A754B014"/>
<dbReference type="RefSeq" id="WP_079791502.1">
    <property type="nucleotide sequence ID" value="NZ_MXLQ01000006.1"/>
</dbReference>
<comment type="caution">
    <text evidence="1">The sequence shown here is derived from an EMBL/GenBank/DDBJ whole genome shotgun (WGS) entry which is preliminary data.</text>
</comment>
<dbReference type="EMBL" id="DAAWNC010000008">
    <property type="protein sequence ID" value="HAF8579430.1"/>
    <property type="molecule type" value="Genomic_DNA"/>
</dbReference>
<evidence type="ECO:0000313" key="1">
    <source>
        <dbReference type="EMBL" id="HAF8579430.1"/>
    </source>
</evidence>
<protein>
    <submittedName>
        <fullName evidence="1">Uncharacterized protein</fullName>
    </submittedName>
</protein>
<organism evidence="1">
    <name type="scientific">Salmonella enterica</name>
    <name type="common">Salmonella choleraesuis</name>
    <dbReference type="NCBI Taxonomy" id="28901"/>
    <lineage>
        <taxon>Bacteria</taxon>
        <taxon>Pseudomonadati</taxon>
        <taxon>Pseudomonadota</taxon>
        <taxon>Gammaproteobacteria</taxon>
        <taxon>Enterobacterales</taxon>
        <taxon>Enterobacteriaceae</taxon>
        <taxon>Salmonella</taxon>
    </lineage>
</organism>
<reference evidence="1" key="2">
    <citation type="submission" date="2020-02" db="EMBL/GenBank/DDBJ databases">
        <authorList>
            <consortium name="NCBI Pathogen Detection Project"/>
        </authorList>
    </citation>
    <scope>NUCLEOTIDE SEQUENCE</scope>
    <source>
        <strain evidence="1">MA.MZ045</strain>
    </source>
</reference>
<proteinExistence type="predicted"/>
<sequence>MNEKPDVTHEDLPPEHVAFIEERLRRRVYAEFQGLVIPMIGELIRTLILEGKSEEEVVAAVKTAARGYSEFHLAFIRE</sequence>
<reference evidence="1" key="1">
    <citation type="journal article" date="2018" name="Genome Biol.">
        <title>SKESA: strategic k-mer extension for scrupulous assemblies.</title>
        <authorList>
            <person name="Souvorov A."/>
            <person name="Agarwala R."/>
            <person name="Lipman D.J."/>
        </authorList>
    </citation>
    <scope>NUCLEOTIDE SEQUENCE</scope>
    <source>
        <strain evidence="1">MA.MZ045</strain>
    </source>
</reference>